<keyword evidence="13" id="KW-0472">Membrane</keyword>
<dbReference type="GO" id="GO:0009927">
    <property type="term" value="F:histidine phosphotransfer kinase activity"/>
    <property type="evidence" value="ECO:0007669"/>
    <property type="project" value="TreeGrafter"/>
</dbReference>
<dbReference type="InterPro" id="IPR003661">
    <property type="entry name" value="HisK_dim/P_dom"/>
</dbReference>
<dbReference type="SUPFAM" id="SSF47226">
    <property type="entry name" value="Histidine-containing phosphotransfer domain, HPT domain"/>
    <property type="match status" value="1"/>
</dbReference>
<dbReference type="SMART" id="SM00073">
    <property type="entry name" value="HPT"/>
    <property type="match status" value="1"/>
</dbReference>
<dbReference type="Gene3D" id="3.30.565.10">
    <property type="entry name" value="Histidine kinase-like ATPase, C-terminal domain"/>
    <property type="match status" value="1"/>
</dbReference>
<comment type="catalytic activity">
    <reaction evidence="1">
        <text>ATP + protein L-histidine = ADP + protein N-phospho-L-histidine.</text>
        <dbReference type="EC" id="2.7.13.3"/>
    </reaction>
</comment>
<dbReference type="SUPFAM" id="SSF52172">
    <property type="entry name" value="CheY-like"/>
    <property type="match status" value="1"/>
</dbReference>
<dbReference type="Gene3D" id="3.40.50.2300">
    <property type="match status" value="1"/>
</dbReference>
<evidence type="ECO:0000256" key="3">
    <source>
        <dbReference type="ARBA" id="ARBA00012438"/>
    </source>
</evidence>
<dbReference type="InterPro" id="IPR008207">
    <property type="entry name" value="Sig_transdc_His_kin_Hpt_dom"/>
</dbReference>
<evidence type="ECO:0000259" key="18">
    <source>
        <dbReference type="PROSITE" id="PS50110"/>
    </source>
</evidence>
<dbReference type="EMBL" id="BMPZ01000001">
    <property type="protein sequence ID" value="GGI70289.1"/>
    <property type="molecule type" value="Genomic_DNA"/>
</dbReference>
<dbReference type="InterPro" id="IPR001789">
    <property type="entry name" value="Sig_transdc_resp-reg_receiver"/>
</dbReference>
<evidence type="ECO:0000256" key="13">
    <source>
        <dbReference type="ARBA" id="ARBA00023136"/>
    </source>
</evidence>
<keyword evidence="12" id="KW-0902">Two-component regulatory system</keyword>
<dbReference type="Pfam" id="PF01627">
    <property type="entry name" value="Hpt"/>
    <property type="match status" value="1"/>
</dbReference>
<feature type="region of interest" description="Disordered" evidence="16">
    <location>
        <begin position="887"/>
        <end position="950"/>
    </location>
</feature>
<dbReference type="CDD" id="cd00082">
    <property type="entry name" value="HisKA"/>
    <property type="match status" value="1"/>
</dbReference>
<evidence type="ECO:0000256" key="10">
    <source>
        <dbReference type="ARBA" id="ARBA00022840"/>
    </source>
</evidence>
<reference evidence="20" key="2">
    <citation type="submission" date="2020-09" db="EMBL/GenBank/DDBJ databases">
        <authorList>
            <person name="Sun Q."/>
            <person name="Ohkuma M."/>
        </authorList>
    </citation>
    <scope>NUCLEOTIDE SEQUENCE</scope>
    <source>
        <strain evidence="20">JCM 30804</strain>
    </source>
</reference>
<evidence type="ECO:0000313" key="20">
    <source>
        <dbReference type="EMBL" id="GGI70289.1"/>
    </source>
</evidence>
<feature type="domain" description="Histidine kinase" evidence="17">
    <location>
        <begin position="352"/>
        <end position="574"/>
    </location>
</feature>
<dbReference type="CDD" id="cd17546">
    <property type="entry name" value="REC_hyHK_CKI1_RcsC-like"/>
    <property type="match status" value="1"/>
</dbReference>
<evidence type="ECO:0000256" key="4">
    <source>
        <dbReference type="ARBA" id="ARBA00022475"/>
    </source>
</evidence>
<sequence length="1065" mass="119878">MWSVELDSNAHPLVQELAAPAFVIAQDGKWLGANTAFQQDDILTLHQQALCDFIRPYLQDSHKNITYTSSDHRVSLSLTKLVSHETLVSCHRLKRRSSTPALQEEQSYFVILDPQNKVICSSHPQLTAQQPVQDQMLNIFDEEANSQIEQLLAQLPQTMFSERNVLHKGQQFVFSAEPLGLDEMDIILLSWQNSGSGFQPISGISQRYRYLLKAVNGLTDGLIICDNLGKVVLLNERFHTLFPYTSDKQYAGWSVQSLAKILLSQELKDHPQKAQKLIHWIDSKFENNEPLSFSFRTKAGHYLEYRDRLTEQNERIGLIIDNTKTTILNQKLEDAFAKLSRDSEAKSQFMAVMGHEIRTPLNAIIGLLELSLGEPSNRENRNLLVAHRSAKHLLSLLNDVLEFTRFESSKVNLTKNPTDIRQLCEDVLITFAAQAVQHDFWLDLYVDPEVAKIVLCDDVRLTQVLHNLISNSLKFNTQDQPTVLIVVEKLATTGNQQTLKISVLDNGIGISKKEQKRIFKGFMQASEETHRKFGGSGLGLSICQKICHLMGSQLEVISEVGEGACLFFTADFECADQALPENYKSLSNSSVDFYCNHEGFTHSLDRYGQMLGFKVEYVPSPELIHILKLDAALLIDFNQSDIPNNHHFHEHLNQMSQKKASLVGTANVHRQSDIAQISLMPLKLNQIANLVSRTVEQNAPSLETGSHLAAKGNQDDLWHIQLLIVEDNEDNIYLFKQQIKSIGVQADFCLDPIEALELFKNKHFDVVITDYQMPGLTGAELAKKIRDDEVEKCKQHSQIFVLTADRSDTCLQACDAAEVDRLLAKPLSLGKLKELLQQINMLFIQPSEPTSPKAPTSELDADTSLDEHFKDRDDLFLDPFADDDDEANDIACDDGVHNQQPDNHETRNATVTDVEHTSNIDDKDPSQVEASAVKNTPHHHADNSASGATNTNDVCVDIQQIYEFTGDVDNDTLIDLVEQFLQNLETRAKSLTFAMQVADYAKVSSIAHSIKSSALYLGAKPLSQACQALEHAAKSAENEQQIEAIWQNVEREFARMRTFFKSWKP</sequence>
<dbReference type="FunFam" id="3.30.565.10:FF:000010">
    <property type="entry name" value="Sensor histidine kinase RcsC"/>
    <property type="match status" value="1"/>
</dbReference>
<dbReference type="Pfam" id="PF00512">
    <property type="entry name" value="HisKA"/>
    <property type="match status" value="1"/>
</dbReference>
<dbReference type="Pfam" id="PF02518">
    <property type="entry name" value="HATPase_c"/>
    <property type="match status" value="1"/>
</dbReference>
<feature type="domain" description="Response regulatory" evidence="18">
    <location>
        <begin position="721"/>
        <end position="840"/>
    </location>
</feature>
<dbReference type="InterPro" id="IPR036890">
    <property type="entry name" value="HATPase_C_sf"/>
</dbReference>
<dbReference type="InterPro" id="IPR004358">
    <property type="entry name" value="Sig_transdc_His_kin-like_C"/>
</dbReference>
<gene>
    <name evidence="20" type="ORF">GCM10009332_04390</name>
</gene>
<dbReference type="InterPro" id="IPR036641">
    <property type="entry name" value="HPT_dom_sf"/>
</dbReference>
<dbReference type="CDD" id="cd16922">
    <property type="entry name" value="HATPase_EvgS-ArcB-TorS-like"/>
    <property type="match status" value="1"/>
</dbReference>
<dbReference type="SMART" id="SM00388">
    <property type="entry name" value="HisKA"/>
    <property type="match status" value="1"/>
</dbReference>
<dbReference type="InterPro" id="IPR005467">
    <property type="entry name" value="His_kinase_dom"/>
</dbReference>
<evidence type="ECO:0000313" key="21">
    <source>
        <dbReference type="Proteomes" id="UP000613743"/>
    </source>
</evidence>
<keyword evidence="21" id="KW-1185">Reference proteome</keyword>
<name>A0A917JLS9_9GAMM</name>
<evidence type="ECO:0000256" key="1">
    <source>
        <dbReference type="ARBA" id="ARBA00000085"/>
    </source>
</evidence>
<evidence type="ECO:0000256" key="9">
    <source>
        <dbReference type="ARBA" id="ARBA00022777"/>
    </source>
</evidence>
<keyword evidence="11" id="KW-1133">Transmembrane helix</keyword>
<proteinExistence type="predicted"/>
<dbReference type="Gene3D" id="1.10.287.130">
    <property type="match status" value="1"/>
</dbReference>
<organism evidence="20 21">
    <name type="scientific">Shewanella gelidii</name>
    <dbReference type="NCBI Taxonomy" id="1642821"/>
    <lineage>
        <taxon>Bacteria</taxon>
        <taxon>Pseudomonadati</taxon>
        <taxon>Pseudomonadota</taxon>
        <taxon>Gammaproteobacteria</taxon>
        <taxon>Alteromonadales</taxon>
        <taxon>Shewanellaceae</taxon>
        <taxon>Shewanella</taxon>
    </lineage>
</organism>
<dbReference type="Gene3D" id="1.20.120.160">
    <property type="entry name" value="HPT domain"/>
    <property type="match status" value="1"/>
</dbReference>
<keyword evidence="7" id="KW-0808">Transferase</keyword>
<dbReference type="InterPro" id="IPR003594">
    <property type="entry name" value="HATPase_dom"/>
</dbReference>
<dbReference type="PROSITE" id="PS50110">
    <property type="entry name" value="RESPONSE_REGULATORY"/>
    <property type="match status" value="1"/>
</dbReference>
<dbReference type="EC" id="2.7.13.3" evidence="3"/>
<keyword evidence="10" id="KW-0547">Nucleotide-binding</keyword>
<comment type="subcellular location">
    <subcellularLocation>
        <location evidence="2">Cell inner membrane</location>
        <topology evidence="2">Multi-pass membrane protein</topology>
    </subcellularLocation>
</comment>
<protein>
    <recommendedName>
        <fullName evidence="3">histidine kinase</fullName>
        <ecNumber evidence="3">2.7.13.3</ecNumber>
    </recommendedName>
</protein>
<dbReference type="AlphaFoldDB" id="A0A917JLS9"/>
<evidence type="ECO:0000256" key="8">
    <source>
        <dbReference type="ARBA" id="ARBA00022692"/>
    </source>
</evidence>
<evidence type="ECO:0000256" key="14">
    <source>
        <dbReference type="PROSITE-ProRule" id="PRU00110"/>
    </source>
</evidence>
<evidence type="ECO:0000256" key="7">
    <source>
        <dbReference type="ARBA" id="ARBA00022679"/>
    </source>
</evidence>
<dbReference type="SUPFAM" id="SSF55874">
    <property type="entry name" value="ATPase domain of HSP90 chaperone/DNA topoisomerase II/histidine kinase"/>
    <property type="match status" value="1"/>
</dbReference>
<evidence type="ECO:0000256" key="5">
    <source>
        <dbReference type="ARBA" id="ARBA00022519"/>
    </source>
</evidence>
<dbReference type="Pfam" id="PF00072">
    <property type="entry name" value="Response_reg"/>
    <property type="match status" value="1"/>
</dbReference>
<evidence type="ECO:0000256" key="12">
    <source>
        <dbReference type="ARBA" id="ARBA00023012"/>
    </source>
</evidence>
<keyword evidence="5" id="KW-0997">Cell inner membrane</keyword>
<keyword evidence="4" id="KW-1003">Cell membrane</keyword>
<evidence type="ECO:0000259" key="17">
    <source>
        <dbReference type="PROSITE" id="PS50109"/>
    </source>
</evidence>
<keyword evidence="10" id="KW-0067">ATP-binding</keyword>
<feature type="modified residue" description="Phosphohistidine" evidence="14">
    <location>
        <position position="1008"/>
    </location>
</feature>
<dbReference type="InterPro" id="IPR011006">
    <property type="entry name" value="CheY-like_superfamily"/>
</dbReference>
<evidence type="ECO:0000256" key="11">
    <source>
        <dbReference type="ARBA" id="ARBA00022989"/>
    </source>
</evidence>
<dbReference type="SMART" id="SM00448">
    <property type="entry name" value="REC"/>
    <property type="match status" value="1"/>
</dbReference>
<feature type="compositionally biased region" description="Basic and acidic residues" evidence="16">
    <location>
        <begin position="902"/>
        <end position="926"/>
    </location>
</feature>
<dbReference type="GO" id="GO:0000155">
    <property type="term" value="F:phosphorelay sensor kinase activity"/>
    <property type="evidence" value="ECO:0007669"/>
    <property type="project" value="InterPro"/>
</dbReference>
<dbReference type="Proteomes" id="UP000613743">
    <property type="component" value="Unassembled WGS sequence"/>
</dbReference>
<keyword evidence="8" id="KW-0812">Transmembrane</keyword>
<feature type="domain" description="HPt" evidence="19">
    <location>
        <begin position="969"/>
        <end position="1063"/>
    </location>
</feature>
<dbReference type="PROSITE" id="PS50109">
    <property type="entry name" value="HIS_KIN"/>
    <property type="match status" value="1"/>
</dbReference>
<dbReference type="PANTHER" id="PTHR43047:SF72">
    <property type="entry name" value="OSMOSENSING HISTIDINE PROTEIN KINASE SLN1"/>
    <property type="match status" value="1"/>
</dbReference>
<reference evidence="20" key="1">
    <citation type="journal article" date="2014" name="Int. J. Syst. Evol. Microbiol.">
        <title>Complete genome sequence of Corynebacterium casei LMG S-19264T (=DSM 44701T), isolated from a smear-ripened cheese.</title>
        <authorList>
            <consortium name="US DOE Joint Genome Institute (JGI-PGF)"/>
            <person name="Walter F."/>
            <person name="Albersmeier A."/>
            <person name="Kalinowski J."/>
            <person name="Ruckert C."/>
        </authorList>
    </citation>
    <scope>NUCLEOTIDE SEQUENCE</scope>
    <source>
        <strain evidence="20">JCM 30804</strain>
    </source>
</reference>
<keyword evidence="6 15" id="KW-0597">Phosphoprotein</keyword>
<feature type="modified residue" description="4-aspartylphosphate" evidence="15">
    <location>
        <position position="770"/>
    </location>
</feature>
<dbReference type="InterPro" id="IPR036097">
    <property type="entry name" value="HisK_dim/P_sf"/>
</dbReference>
<dbReference type="PRINTS" id="PR00344">
    <property type="entry name" value="BCTRLSENSOR"/>
</dbReference>
<keyword evidence="9" id="KW-0418">Kinase</keyword>
<evidence type="ECO:0000256" key="6">
    <source>
        <dbReference type="ARBA" id="ARBA00022553"/>
    </source>
</evidence>
<comment type="caution">
    <text evidence="20">The sequence shown here is derived from an EMBL/GenBank/DDBJ whole genome shotgun (WGS) entry which is preliminary data.</text>
</comment>
<evidence type="ECO:0000256" key="15">
    <source>
        <dbReference type="PROSITE-ProRule" id="PRU00169"/>
    </source>
</evidence>
<dbReference type="PANTHER" id="PTHR43047">
    <property type="entry name" value="TWO-COMPONENT HISTIDINE PROTEIN KINASE"/>
    <property type="match status" value="1"/>
</dbReference>
<dbReference type="GO" id="GO:0005886">
    <property type="term" value="C:plasma membrane"/>
    <property type="evidence" value="ECO:0007669"/>
    <property type="project" value="UniProtKB-SubCell"/>
</dbReference>
<evidence type="ECO:0000256" key="16">
    <source>
        <dbReference type="SAM" id="MobiDB-lite"/>
    </source>
</evidence>
<dbReference type="PROSITE" id="PS50894">
    <property type="entry name" value="HPT"/>
    <property type="match status" value="1"/>
</dbReference>
<accession>A0A917JLS9</accession>
<dbReference type="SUPFAM" id="SSF47384">
    <property type="entry name" value="Homodimeric domain of signal transducing histidine kinase"/>
    <property type="match status" value="1"/>
</dbReference>
<dbReference type="SMART" id="SM00387">
    <property type="entry name" value="HATPase_c"/>
    <property type="match status" value="1"/>
</dbReference>
<evidence type="ECO:0000256" key="2">
    <source>
        <dbReference type="ARBA" id="ARBA00004429"/>
    </source>
</evidence>
<evidence type="ECO:0000259" key="19">
    <source>
        <dbReference type="PROSITE" id="PS50894"/>
    </source>
</evidence>